<dbReference type="SMART" id="SM00631">
    <property type="entry name" value="Zn_pept"/>
    <property type="match status" value="1"/>
</dbReference>
<dbReference type="InterPro" id="IPR000834">
    <property type="entry name" value="Peptidase_M14"/>
</dbReference>
<dbReference type="CDD" id="cd11308">
    <property type="entry name" value="Peptidase_M14NE-CP-C_like"/>
    <property type="match status" value="1"/>
</dbReference>
<dbReference type="GO" id="GO:0008270">
    <property type="term" value="F:zinc ion binding"/>
    <property type="evidence" value="ECO:0007669"/>
    <property type="project" value="InterPro"/>
</dbReference>
<comment type="similarity">
    <text evidence="1 3">Belongs to the peptidase M14 family.</text>
</comment>
<dbReference type="Gene3D" id="3.40.630.10">
    <property type="entry name" value="Zn peptidases"/>
    <property type="match status" value="1"/>
</dbReference>
<dbReference type="InterPro" id="IPR008969">
    <property type="entry name" value="CarboxyPept-like_regulatory"/>
</dbReference>
<dbReference type="PANTHER" id="PTHR11532:SF73">
    <property type="entry name" value="CARBOXYPEPTIDASE D"/>
    <property type="match status" value="1"/>
</dbReference>
<comment type="caution">
    <text evidence="3">Lacks conserved residue(s) required for the propagation of feature annotation.</text>
</comment>
<dbReference type="GO" id="GO:0004181">
    <property type="term" value="F:metallocarboxypeptidase activity"/>
    <property type="evidence" value="ECO:0007669"/>
    <property type="project" value="InterPro"/>
</dbReference>
<dbReference type="GO" id="GO:0005615">
    <property type="term" value="C:extracellular space"/>
    <property type="evidence" value="ECO:0007669"/>
    <property type="project" value="TreeGrafter"/>
</dbReference>
<dbReference type="Gene3D" id="2.60.40.1120">
    <property type="entry name" value="Carboxypeptidase-like, regulatory domain"/>
    <property type="match status" value="1"/>
</dbReference>
<evidence type="ECO:0000313" key="5">
    <source>
        <dbReference type="Ensembl" id="ENSSRHP00000087064.1"/>
    </source>
</evidence>
<dbReference type="Pfam" id="PF00246">
    <property type="entry name" value="Peptidase_M14"/>
    <property type="match status" value="1"/>
</dbReference>
<keyword evidence="6" id="KW-1185">Reference proteome</keyword>
<dbReference type="GO" id="GO:0016485">
    <property type="term" value="P:protein processing"/>
    <property type="evidence" value="ECO:0007669"/>
    <property type="project" value="TreeGrafter"/>
</dbReference>
<organism evidence="5 6">
    <name type="scientific">Sinocyclocheilus rhinocerous</name>
    <dbReference type="NCBI Taxonomy" id="307959"/>
    <lineage>
        <taxon>Eukaryota</taxon>
        <taxon>Metazoa</taxon>
        <taxon>Chordata</taxon>
        <taxon>Craniata</taxon>
        <taxon>Vertebrata</taxon>
        <taxon>Euteleostomi</taxon>
        <taxon>Actinopterygii</taxon>
        <taxon>Neopterygii</taxon>
        <taxon>Teleostei</taxon>
        <taxon>Ostariophysi</taxon>
        <taxon>Cypriniformes</taxon>
        <taxon>Cyprinidae</taxon>
        <taxon>Cyprininae</taxon>
        <taxon>Sinocyclocheilus</taxon>
    </lineage>
</organism>
<evidence type="ECO:0000256" key="1">
    <source>
        <dbReference type="ARBA" id="ARBA00005988"/>
    </source>
</evidence>
<dbReference type="Ensembl" id="ENSSRHT00000089419.1">
    <property type="protein sequence ID" value="ENSSRHP00000087064.1"/>
    <property type="gene ID" value="ENSSRHG00000043056.1"/>
</dbReference>
<accession>A0A673MA70</accession>
<dbReference type="AlphaFoldDB" id="A0A673MA70"/>
<name>A0A673MA70_9TELE</name>
<dbReference type="InterPro" id="IPR050753">
    <property type="entry name" value="Peptidase_M14_domain"/>
</dbReference>
<dbReference type="InterPro" id="IPR057246">
    <property type="entry name" value="CARBOXYPEPT_ZN_1"/>
</dbReference>
<dbReference type="Proteomes" id="UP000472270">
    <property type="component" value="Unassembled WGS sequence"/>
</dbReference>
<reference evidence="5" key="1">
    <citation type="submission" date="2025-08" db="UniProtKB">
        <authorList>
            <consortium name="Ensembl"/>
        </authorList>
    </citation>
    <scope>IDENTIFICATION</scope>
</reference>
<dbReference type="SUPFAM" id="SSF53187">
    <property type="entry name" value="Zn-dependent exopeptidases"/>
    <property type="match status" value="1"/>
</dbReference>
<sequence>MEMLLQLLSAVHPSITYLNSAGRSVQGRNLYVMEISTNPGVDQQGKPEVMFLGNLHGNEFIGREILLNLVEYLCRNYGKDPLVTRLVNSTRIHIMPSMNPDGYELALKGMSKHIGRLFHCCLLYLPSFSSRSSQRTAEIQAVINWIKDHFFVLSASIRGGTESVVYPIHIPVSHGNQHVFGFCIMVGIDMLTWAYHSTDTLAVNIGLSCELLPPEELLSEYWEKNYGALLHFIQQVHLFVRGMVTDGHSGKGIANATVVVEGSSHHVHTSSTGQYWRPLAPGSYHITASAPGYTPISASVRVLETRVEQVDFKLTRGTLSVEEGEQKDFEKLVEWLLAPGELDQLVRSLLPAQTLRYRTYRERSEFLRGLTLNFPRITRLYRYVILKMCLCFLASTANHLIKVPLLCLFEDYLSCSVSCSCM</sequence>
<dbReference type="PANTHER" id="PTHR11532">
    <property type="entry name" value="PROTEASE M14 CARBOXYPEPTIDASE"/>
    <property type="match status" value="1"/>
</dbReference>
<evidence type="ECO:0000256" key="2">
    <source>
        <dbReference type="ARBA" id="ARBA00023180"/>
    </source>
</evidence>
<proteinExistence type="inferred from homology"/>
<keyword evidence="2" id="KW-0325">Glycoprotein</keyword>
<dbReference type="Pfam" id="PF13620">
    <property type="entry name" value="CarboxypepD_reg"/>
    <property type="match status" value="1"/>
</dbReference>
<dbReference type="GO" id="GO:0006518">
    <property type="term" value="P:peptide metabolic process"/>
    <property type="evidence" value="ECO:0007669"/>
    <property type="project" value="TreeGrafter"/>
</dbReference>
<reference evidence="5" key="2">
    <citation type="submission" date="2025-09" db="UniProtKB">
        <authorList>
            <consortium name="Ensembl"/>
        </authorList>
    </citation>
    <scope>IDENTIFICATION</scope>
</reference>
<feature type="domain" description="Peptidase M14" evidence="4">
    <location>
        <begin position="1"/>
        <end position="236"/>
    </location>
</feature>
<dbReference type="PROSITE" id="PS52035">
    <property type="entry name" value="PEPTIDASE_M14"/>
    <property type="match status" value="1"/>
</dbReference>
<protein>
    <recommendedName>
        <fullName evidence="4">Peptidase M14 domain-containing protein</fullName>
    </recommendedName>
</protein>
<evidence type="ECO:0000313" key="6">
    <source>
        <dbReference type="Proteomes" id="UP000472270"/>
    </source>
</evidence>
<dbReference type="SUPFAM" id="SSF49464">
    <property type="entry name" value="Carboxypeptidase regulatory domain-like"/>
    <property type="match status" value="1"/>
</dbReference>
<dbReference type="PRINTS" id="PR00765">
    <property type="entry name" value="CRBOXYPTASEA"/>
</dbReference>
<evidence type="ECO:0000259" key="4">
    <source>
        <dbReference type="PROSITE" id="PS52035"/>
    </source>
</evidence>
<dbReference type="PROSITE" id="PS00132">
    <property type="entry name" value="CARBOXYPEPT_ZN_1"/>
    <property type="match status" value="1"/>
</dbReference>
<evidence type="ECO:0000256" key="3">
    <source>
        <dbReference type="PROSITE-ProRule" id="PRU01379"/>
    </source>
</evidence>